<sequence>MSSREHPTVISPQHEGARVLVRLQPEESWLSLPRPKLARQLLDALNIGEECALVARRGELLTPDRQIWPDDELLVRKVASSG</sequence>
<protein>
    <recommendedName>
        <fullName evidence="3">MoaD/ThiS family protein</fullName>
    </recommendedName>
</protein>
<accession>A0A9D2HMR8</accession>
<organism evidence="1 2">
    <name type="scientific">Candidatus Desulfovibrio intestinavium</name>
    <dbReference type="NCBI Taxonomy" id="2838534"/>
    <lineage>
        <taxon>Bacteria</taxon>
        <taxon>Pseudomonadati</taxon>
        <taxon>Thermodesulfobacteriota</taxon>
        <taxon>Desulfovibrionia</taxon>
        <taxon>Desulfovibrionales</taxon>
        <taxon>Desulfovibrionaceae</taxon>
        <taxon>Desulfovibrio</taxon>
    </lineage>
</organism>
<evidence type="ECO:0008006" key="3">
    <source>
        <dbReference type="Google" id="ProtNLM"/>
    </source>
</evidence>
<evidence type="ECO:0000313" key="1">
    <source>
        <dbReference type="EMBL" id="HJA79745.1"/>
    </source>
</evidence>
<reference evidence="1" key="2">
    <citation type="submission" date="2021-04" db="EMBL/GenBank/DDBJ databases">
        <authorList>
            <person name="Gilroy R."/>
        </authorList>
    </citation>
    <scope>NUCLEOTIDE SEQUENCE</scope>
    <source>
        <strain evidence="1">5032</strain>
    </source>
</reference>
<dbReference type="EMBL" id="DWZD01000048">
    <property type="protein sequence ID" value="HJA79745.1"/>
    <property type="molecule type" value="Genomic_DNA"/>
</dbReference>
<reference evidence="1" key="1">
    <citation type="journal article" date="2021" name="PeerJ">
        <title>Extensive microbial diversity within the chicken gut microbiome revealed by metagenomics and culture.</title>
        <authorList>
            <person name="Gilroy R."/>
            <person name="Ravi A."/>
            <person name="Getino M."/>
            <person name="Pursley I."/>
            <person name="Horton D.L."/>
            <person name="Alikhan N.F."/>
            <person name="Baker D."/>
            <person name="Gharbi K."/>
            <person name="Hall N."/>
            <person name="Watson M."/>
            <person name="Adriaenssens E.M."/>
            <person name="Foster-Nyarko E."/>
            <person name="Jarju S."/>
            <person name="Secka A."/>
            <person name="Antonio M."/>
            <person name="Oren A."/>
            <person name="Chaudhuri R.R."/>
            <person name="La Ragione R."/>
            <person name="Hildebrand F."/>
            <person name="Pallen M.J."/>
        </authorList>
    </citation>
    <scope>NUCLEOTIDE SEQUENCE</scope>
    <source>
        <strain evidence="1">5032</strain>
    </source>
</reference>
<comment type="caution">
    <text evidence="1">The sequence shown here is derived from an EMBL/GenBank/DDBJ whole genome shotgun (WGS) entry which is preliminary data.</text>
</comment>
<gene>
    <name evidence="1" type="ORF">H9784_09315</name>
</gene>
<proteinExistence type="predicted"/>
<name>A0A9D2HMR8_9BACT</name>
<evidence type="ECO:0000313" key="2">
    <source>
        <dbReference type="Proteomes" id="UP000823821"/>
    </source>
</evidence>
<dbReference type="Proteomes" id="UP000823821">
    <property type="component" value="Unassembled WGS sequence"/>
</dbReference>
<dbReference type="AlphaFoldDB" id="A0A9D2HMR8"/>